<evidence type="ECO:0000256" key="1">
    <source>
        <dbReference type="SAM" id="MobiDB-lite"/>
    </source>
</evidence>
<protein>
    <recommendedName>
        <fullName evidence="2">DUF5709 domain-containing protein</fullName>
    </recommendedName>
</protein>
<organism evidence="3 4">
    <name type="scientific">Naumannella halotolerans</name>
    <dbReference type="NCBI Taxonomy" id="993414"/>
    <lineage>
        <taxon>Bacteria</taxon>
        <taxon>Bacillati</taxon>
        <taxon>Actinomycetota</taxon>
        <taxon>Actinomycetes</taxon>
        <taxon>Propionibacteriales</taxon>
        <taxon>Propionibacteriaceae</taxon>
        <taxon>Naumannella</taxon>
    </lineage>
</organism>
<proteinExistence type="predicted"/>
<name>A0A4R7JB51_9ACTN</name>
<evidence type="ECO:0000313" key="3">
    <source>
        <dbReference type="EMBL" id="TDT33877.1"/>
    </source>
</evidence>
<feature type="domain" description="DUF5709" evidence="2">
    <location>
        <begin position="132"/>
        <end position="180"/>
    </location>
</feature>
<evidence type="ECO:0000313" key="4">
    <source>
        <dbReference type="Proteomes" id="UP000295371"/>
    </source>
</evidence>
<reference evidence="3 4" key="1">
    <citation type="submission" date="2019-03" db="EMBL/GenBank/DDBJ databases">
        <title>Genomic Encyclopedia of Archaeal and Bacterial Type Strains, Phase II (KMG-II): from individual species to whole genera.</title>
        <authorList>
            <person name="Goeker M."/>
        </authorList>
    </citation>
    <scope>NUCLEOTIDE SEQUENCE [LARGE SCALE GENOMIC DNA]</scope>
    <source>
        <strain evidence="3 4">DSM 24323</strain>
    </source>
</reference>
<accession>A0A4R7JB51</accession>
<comment type="caution">
    <text evidence="3">The sequence shown here is derived from an EMBL/GenBank/DDBJ whole genome shotgun (WGS) entry which is preliminary data.</text>
</comment>
<feature type="compositionally biased region" description="Acidic residues" evidence="1">
    <location>
        <begin position="113"/>
        <end position="124"/>
    </location>
</feature>
<dbReference type="AlphaFoldDB" id="A0A4R7JB51"/>
<dbReference type="Pfam" id="PF18970">
    <property type="entry name" value="DUF5709"/>
    <property type="match status" value="1"/>
</dbReference>
<dbReference type="RefSeq" id="WP_133754319.1">
    <property type="nucleotide sequence ID" value="NZ_CP171129.1"/>
</dbReference>
<dbReference type="Proteomes" id="UP000295371">
    <property type="component" value="Unassembled WGS sequence"/>
</dbReference>
<sequence>MSEQSNFEQIPDDSEQLDQLQADDTLIDRGQPDPLDEGYIAPDGWSAAEGFGNTAAEAAEGESLDQKLKEENPDVGPGSYGGDGSYEAEQDANDPGTTNLLAEDADEGRLDELAGDPDLAAEDEPSEYAIDEVGGVRAGRLADPATVDGEDVESELIAEDEGLAGGAASAEEAAVHIIDED</sequence>
<gene>
    <name evidence="3" type="ORF">CLV29_1512</name>
</gene>
<evidence type="ECO:0000259" key="2">
    <source>
        <dbReference type="Pfam" id="PF18970"/>
    </source>
</evidence>
<dbReference type="EMBL" id="SOAW01000001">
    <property type="protein sequence ID" value="TDT33877.1"/>
    <property type="molecule type" value="Genomic_DNA"/>
</dbReference>
<dbReference type="OrthoDB" id="3212066at2"/>
<feature type="region of interest" description="Disordered" evidence="1">
    <location>
        <begin position="1"/>
        <end position="124"/>
    </location>
</feature>
<keyword evidence="4" id="KW-1185">Reference proteome</keyword>
<dbReference type="InterPro" id="IPR043763">
    <property type="entry name" value="DUF5709"/>
</dbReference>